<name>A0A382JXY1_9ZZZZ</name>
<protein>
    <submittedName>
        <fullName evidence="2">Uncharacterized protein</fullName>
    </submittedName>
</protein>
<reference evidence="2" key="1">
    <citation type="submission" date="2018-05" db="EMBL/GenBank/DDBJ databases">
        <authorList>
            <person name="Lanie J.A."/>
            <person name="Ng W.-L."/>
            <person name="Kazmierczak K.M."/>
            <person name="Andrzejewski T.M."/>
            <person name="Davidsen T.M."/>
            <person name="Wayne K.J."/>
            <person name="Tettelin H."/>
            <person name="Glass J.I."/>
            <person name="Rusch D."/>
            <person name="Podicherti R."/>
            <person name="Tsui H.-C.T."/>
            <person name="Winkler M.E."/>
        </authorList>
    </citation>
    <scope>NUCLEOTIDE SEQUENCE</scope>
</reference>
<evidence type="ECO:0000313" key="2">
    <source>
        <dbReference type="EMBL" id="SVC16083.1"/>
    </source>
</evidence>
<gene>
    <name evidence="2" type="ORF">METZ01_LOCUS268937</name>
</gene>
<evidence type="ECO:0000256" key="1">
    <source>
        <dbReference type="SAM" id="Phobius"/>
    </source>
</evidence>
<accession>A0A382JXY1</accession>
<keyword evidence="1" id="KW-0472">Membrane</keyword>
<sequence>MGFLVTAIGIGPALYLNGFGVLLVILIAFTATPVLRKL</sequence>
<keyword evidence="1" id="KW-1133">Transmembrane helix</keyword>
<keyword evidence="1" id="KW-0812">Transmembrane</keyword>
<feature type="transmembrane region" description="Helical" evidence="1">
    <location>
        <begin position="12"/>
        <end position="35"/>
    </location>
</feature>
<organism evidence="2">
    <name type="scientific">marine metagenome</name>
    <dbReference type="NCBI Taxonomy" id="408172"/>
    <lineage>
        <taxon>unclassified sequences</taxon>
        <taxon>metagenomes</taxon>
        <taxon>ecological metagenomes</taxon>
    </lineage>
</organism>
<dbReference type="EMBL" id="UINC01076686">
    <property type="protein sequence ID" value="SVC16083.1"/>
    <property type="molecule type" value="Genomic_DNA"/>
</dbReference>
<proteinExistence type="predicted"/>
<dbReference type="AlphaFoldDB" id="A0A382JXY1"/>